<keyword evidence="7" id="KW-1185">Reference proteome</keyword>
<dbReference type="PROSITE" id="PS51671">
    <property type="entry name" value="ACT"/>
    <property type="match status" value="1"/>
</dbReference>
<evidence type="ECO:0000256" key="1">
    <source>
        <dbReference type="ARBA" id="ARBA00025704"/>
    </source>
</evidence>
<dbReference type="InterPro" id="IPR003607">
    <property type="entry name" value="HD/PDEase_dom"/>
</dbReference>
<dbReference type="FunFam" id="3.10.20.30:FF:000002">
    <property type="entry name" value="GTP pyrophosphokinase (RelA/SpoT)"/>
    <property type="match status" value="1"/>
</dbReference>
<comment type="pathway">
    <text evidence="1">Purine metabolism.</text>
</comment>
<dbReference type="InterPro" id="IPR007685">
    <property type="entry name" value="RelA_SpoT"/>
</dbReference>
<feature type="domain" description="HD" evidence="4">
    <location>
        <begin position="44"/>
        <end position="164"/>
    </location>
</feature>
<dbReference type="SMART" id="SM00954">
    <property type="entry name" value="RelA_SpoT"/>
    <property type="match status" value="1"/>
</dbReference>
<feature type="domain" description="ACT" evidence="3">
    <location>
        <begin position="660"/>
        <end position="733"/>
    </location>
</feature>
<evidence type="ECO:0000259" key="5">
    <source>
        <dbReference type="PROSITE" id="PS51880"/>
    </source>
</evidence>
<dbReference type="AlphaFoldDB" id="A0A1Y6K467"/>
<dbReference type="SUPFAM" id="SSF109604">
    <property type="entry name" value="HD-domain/PDEase-like"/>
    <property type="match status" value="1"/>
</dbReference>
<dbReference type="Pfam" id="PF13291">
    <property type="entry name" value="ACT_4"/>
    <property type="match status" value="1"/>
</dbReference>
<dbReference type="PROSITE" id="PS51880">
    <property type="entry name" value="TGS"/>
    <property type="match status" value="1"/>
</dbReference>
<dbReference type="GO" id="GO:0042594">
    <property type="term" value="P:response to starvation"/>
    <property type="evidence" value="ECO:0007669"/>
    <property type="project" value="TreeGrafter"/>
</dbReference>
<protein>
    <submittedName>
        <fullName evidence="6">GTP pyrophosphokinase</fullName>
        <ecNumber evidence="6">2.7.6.5</ecNumber>
    </submittedName>
</protein>
<dbReference type="InterPro" id="IPR045600">
    <property type="entry name" value="RelA/SpoT_AH_RIS"/>
</dbReference>
<dbReference type="PANTHER" id="PTHR21262:SF31">
    <property type="entry name" value="GTP PYROPHOSPHOKINASE"/>
    <property type="match status" value="1"/>
</dbReference>
<dbReference type="Gene3D" id="1.10.3210.10">
    <property type="entry name" value="Hypothetical protein af1432"/>
    <property type="match status" value="1"/>
</dbReference>
<sequence>MQIEQFLEKLPKNYTPLDLDQVKKAFHMAEIAHKGQTLHSGLPYVNHCIAVAVILAELAFPPELIIAGLLHDVIEYSDITLDQIQKEFGSEVAELVDGVTKLTQLPNLLKADQRVVSALQLKDPSQHRKIRDDEIVEALRKTFLAMSEDARVVLVKLADRLHCMRTLSHYDEASQKRIAQETLDIFAPLANRLGIWQIKWELEDLAFRYVAPEEYREIAEKLADRRADREKQIQDIISRLSKVLEAEGIKSEISGRPKHIYSIYKKISRKEMPFELLMDLRGVRLIVEDVASCYKALGVVHMKWRPIPGEFDDYIAAKKDNDYQSLHTAVIFDDGKPLEVQIRTAEMHEKAEFGIAAHWSYKEGRTKIEDPYQEKIGWLRSMSIWQQDNEDANDFVDSWKSDVFKDRVYVLTPQGDIIDLPAGSTPIDFAYHVHTEIGHRCRGAKINGKLVSLNYILQTGNQVEILTAKRGGPSRDWLNPSLGLARTSRARSKIRQWFKRQDRELNLTQGKALLEKEFKRLGLKQIELDKVLPELGVKSIDDLYVAIGSGDVGIGRVVNKLAELAEVALEEDTELGFELFEVPTPILPSDAVRVMGLKGIATTMGKCCNPMPGDEIIGYITRGRGATIHRQDCPNILRVNEKERLVTVSWGQPGKIFAVPIEIKAYDRQGLVTDISKVVSEEGVNLIDMSMKMSQHLVVIKLVIGVQGITQLSRILTKLENLPNVYEAKRRGPG</sequence>
<dbReference type="OrthoDB" id="9805041at2"/>
<dbReference type="EMBL" id="LT859958">
    <property type="protein sequence ID" value="SMX54475.1"/>
    <property type="molecule type" value="Genomic_DNA"/>
</dbReference>
<dbReference type="GO" id="GO:0015969">
    <property type="term" value="P:guanosine tetraphosphate metabolic process"/>
    <property type="evidence" value="ECO:0007669"/>
    <property type="project" value="InterPro"/>
</dbReference>
<name>A0A1Y6K467_9CHLR</name>
<dbReference type="NCBIfam" id="TIGR00691">
    <property type="entry name" value="spoT_relA"/>
    <property type="match status" value="1"/>
</dbReference>
<dbReference type="Gene3D" id="3.30.460.10">
    <property type="entry name" value="Beta Polymerase, domain 2"/>
    <property type="match status" value="1"/>
</dbReference>
<dbReference type="Gene3D" id="3.30.70.260">
    <property type="match status" value="1"/>
</dbReference>
<feature type="domain" description="TGS" evidence="5">
    <location>
        <begin position="406"/>
        <end position="467"/>
    </location>
</feature>
<dbReference type="GO" id="GO:0005886">
    <property type="term" value="C:plasma membrane"/>
    <property type="evidence" value="ECO:0007669"/>
    <property type="project" value="TreeGrafter"/>
</dbReference>
<keyword evidence="6" id="KW-0808">Transferase</keyword>
<evidence type="ECO:0000259" key="3">
    <source>
        <dbReference type="PROSITE" id="PS51671"/>
    </source>
</evidence>
<dbReference type="GO" id="GO:0016301">
    <property type="term" value="F:kinase activity"/>
    <property type="evidence" value="ECO:0007669"/>
    <property type="project" value="UniProtKB-KW"/>
</dbReference>
<dbReference type="InterPro" id="IPR004811">
    <property type="entry name" value="RelA/Spo_fam"/>
</dbReference>
<comment type="function">
    <text evidence="2">In eubacteria ppGpp (guanosine 3'-diphosphate 5'-diphosphate) is a mediator of the stringent response that coordinates a variety of cellular activities in response to changes in nutritional abundance.</text>
</comment>
<evidence type="ECO:0000256" key="2">
    <source>
        <dbReference type="RuleBase" id="RU003847"/>
    </source>
</evidence>
<dbReference type="InterPro" id="IPR033655">
    <property type="entry name" value="TGS_RelA/SpoT"/>
</dbReference>
<dbReference type="CDD" id="cd01668">
    <property type="entry name" value="TGS_RSH"/>
    <property type="match status" value="1"/>
</dbReference>
<dbReference type="GO" id="GO:0008728">
    <property type="term" value="F:GTP diphosphokinase activity"/>
    <property type="evidence" value="ECO:0007669"/>
    <property type="project" value="UniProtKB-EC"/>
</dbReference>
<dbReference type="CDD" id="cd04876">
    <property type="entry name" value="ACT_RelA-SpoT"/>
    <property type="match status" value="1"/>
</dbReference>
<evidence type="ECO:0000313" key="6">
    <source>
        <dbReference type="EMBL" id="SMX54475.1"/>
    </source>
</evidence>
<dbReference type="Pfam" id="PF19296">
    <property type="entry name" value="RelA_AH_RIS"/>
    <property type="match status" value="1"/>
</dbReference>
<dbReference type="GO" id="GO:0008893">
    <property type="term" value="F:guanosine-3',5'-bis(diphosphate) 3'-diphosphatase activity"/>
    <property type="evidence" value="ECO:0007669"/>
    <property type="project" value="TreeGrafter"/>
</dbReference>
<dbReference type="InterPro" id="IPR004095">
    <property type="entry name" value="TGS"/>
</dbReference>
<dbReference type="Gene3D" id="3.10.20.30">
    <property type="match status" value="1"/>
</dbReference>
<proteinExistence type="inferred from homology"/>
<dbReference type="CDD" id="cd05399">
    <property type="entry name" value="NT_Rel-Spo_like"/>
    <property type="match status" value="1"/>
</dbReference>
<dbReference type="InterPro" id="IPR006674">
    <property type="entry name" value="HD_domain"/>
</dbReference>
<comment type="similarity">
    <text evidence="2">Belongs to the relA/spoT family.</text>
</comment>
<dbReference type="SUPFAM" id="SSF81301">
    <property type="entry name" value="Nucleotidyltransferase"/>
    <property type="match status" value="1"/>
</dbReference>
<dbReference type="RefSeq" id="WP_087862314.1">
    <property type="nucleotide sequence ID" value="NZ_LT859958.1"/>
</dbReference>
<dbReference type="FunFam" id="1.10.3210.10:FF:000001">
    <property type="entry name" value="GTP pyrophosphokinase RelA"/>
    <property type="match status" value="1"/>
</dbReference>
<dbReference type="EC" id="2.7.6.5" evidence="6"/>
<dbReference type="PANTHER" id="PTHR21262">
    <property type="entry name" value="GUANOSINE-3',5'-BIS DIPHOSPHATE 3'-PYROPHOSPHOHYDROLASE"/>
    <property type="match status" value="1"/>
</dbReference>
<gene>
    <name evidence="6" type="primary">relA</name>
    <name evidence="6" type="ORF">CFX1CAM_1410</name>
</gene>
<dbReference type="KEGG" id="abat:CFX1CAM_1410"/>
<dbReference type="CDD" id="cd00077">
    <property type="entry name" value="HDc"/>
    <property type="match status" value="1"/>
</dbReference>
<dbReference type="InterPro" id="IPR012675">
    <property type="entry name" value="Beta-grasp_dom_sf"/>
</dbReference>
<accession>A0A1Y6K467</accession>
<keyword evidence="6" id="KW-0418">Kinase</keyword>
<dbReference type="Pfam" id="PF04607">
    <property type="entry name" value="RelA_SpoT"/>
    <property type="match status" value="1"/>
</dbReference>
<evidence type="ECO:0000259" key="4">
    <source>
        <dbReference type="PROSITE" id="PS51831"/>
    </source>
</evidence>
<organism evidence="6 7">
    <name type="scientific">Candidatus Brevifilum fermentans</name>
    <dbReference type="NCBI Taxonomy" id="1986204"/>
    <lineage>
        <taxon>Bacteria</taxon>
        <taxon>Bacillati</taxon>
        <taxon>Chloroflexota</taxon>
        <taxon>Anaerolineae</taxon>
        <taxon>Anaerolineales</taxon>
        <taxon>Anaerolineaceae</taxon>
        <taxon>Candidatus Brevifilum</taxon>
    </lineage>
</organism>
<evidence type="ECO:0000313" key="7">
    <source>
        <dbReference type="Proteomes" id="UP000195514"/>
    </source>
</evidence>
<dbReference type="Pfam" id="PF13328">
    <property type="entry name" value="HD_4"/>
    <property type="match status" value="1"/>
</dbReference>
<dbReference type="PROSITE" id="PS51831">
    <property type="entry name" value="HD"/>
    <property type="match status" value="1"/>
</dbReference>
<dbReference type="SUPFAM" id="SSF55021">
    <property type="entry name" value="ACT-like"/>
    <property type="match status" value="1"/>
</dbReference>
<dbReference type="InterPro" id="IPR045865">
    <property type="entry name" value="ACT-like_dom_sf"/>
</dbReference>
<dbReference type="InterPro" id="IPR012676">
    <property type="entry name" value="TGS-like"/>
</dbReference>
<dbReference type="Pfam" id="PF02824">
    <property type="entry name" value="TGS"/>
    <property type="match status" value="1"/>
</dbReference>
<dbReference type="Proteomes" id="UP000195514">
    <property type="component" value="Chromosome I"/>
</dbReference>
<reference evidence="7" key="1">
    <citation type="submission" date="2017-05" db="EMBL/GenBank/DDBJ databases">
        <authorList>
            <person name="Kirkegaard R."/>
            <person name="Mcilroy J S."/>
        </authorList>
    </citation>
    <scope>NUCLEOTIDE SEQUENCE [LARGE SCALE GENOMIC DNA]</scope>
</reference>
<dbReference type="SUPFAM" id="SSF81271">
    <property type="entry name" value="TGS-like"/>
    <property type="match status" value="1"/>
</dbReference>
<dbReference type="InterPro" id="IPR002912">
    <property type="entry name" value="ACT_dom"/>
</dbReference>
<dbReference type="FunFam" id="3.30.460.10:FF:000001">
    <property type="entry name" value="GTP pyrophosphokinase RelA"/>
    <property type="match status" value="1"/>
</dbReference>
<dbReference type="InterPro" id="IPR043519">
    <property type="entry name" value="NT_sf"/>
</dbReference>
<dbReference type="SMART" id="SM00471">
    <property type="entry name" value="HDc"/>
    <property type="match status" value="1"/>
</dbReference>